<reference evidence="1" key="1">
    <citation type="submission" date="2021-01" db="EMBL/GenBank/DDBJ databases">
        <authorList>
            <person name="Corre E."/>
            <person name="Pelletier E."/>
            <person name="Niang G."/>
            <person name="Scheremetjew M."/>
            <person name="Finn R."/>
            <person name="Kale V."/>
            <person name="Holt S."/>
            <person name="Cochrane G."/>
            <person name="Meng A."/>
            <person name="Brown T."/>
            <person name="Cohen L."/>
        </authorList>
    </citation>
    <scope>NUCLEOTIDE SEQUENCE</scope>
    <source>
        <strain evidence="1">CCMP 410</strain>
    </source>
</reference>
<dbReference type="EMBL" id="HBGK01017265">
    <property type="protein sequence ID" value="CAD9279741.1"/>
    <property type="molecule type" value="Transcribed_RNA"/>
</dbReference>
<dbReference type="AlphaFoldDB" id="A0A7S1UVK9"/>
<gene>
    <name evidence="1" type="ORF">GOCE00092_LOCUS8651</name>
</gene>
<accession>A0A7S1UVK9</accession>
<protein>
    <submittedName>
        <fullName evidence="1">Uncharacterized protein</fullName>
    </submittedName>
</protein>
<name>A0A7S1UVK9_9STRA</name>
<sequence length="228" mass="25395">MTTRNNSNDLAIGSRVVLKDLVSGKALNGRKGSIQKFVESEGRFAVKLDDARDNVLKTIKPQNLEKQSTVAVVVIPPENSMRYEEVPGKTLGGKDYEANRRFIESGRTECHTHSFRLKHLPRGKRGIMMMIMNDGMAGWDNLPVNQTMASCGWGHIREEIRGSVVLKFFYEDSESIFHLEAPKPDDVRDLLKEFAALGDPGDTRVAMDYRSGKSVTLDVTVGVVESLP</sequence>
<proteinExistence type="predicted"/>
<evidence type="ECO:0000313" key="1">
    <source>
        <dbReference type="EMBL" id="CAD9279741.1"/>
    </source>
</evidence>
<organism evidence="1">
    <name type="scientific">Grammatophora oceanica</name>
    <dbReference type="NCBI Taxonomy" id="210454"/>
    <lineage>
        <taxon>Eukaryota</taxon>
        <taxon>Sar</taxon>
        <taxon>Stramenopiles</taxon>
        <taxon>Ochrophyta</taxon>
        <taxon>Bacillariophyta</taxon>
        <taxon>Fragilariophyceae</taxon>
        <taxon>Fragilariophycidae</taxon>
        <taxon>Rhabdonematales</taxon>
        <taxon>Grammatophoraceae</taxon>
        <taxon>Grammatophora</taxon>
    </lineage>
</organism>